<dbReference type="InterPro" id="IPR029060">
    <property type="entry name" value="PIN-like_dom_sf"/>
</dbReference>
<dbReference type="EMBL" id="CR380949">
    <property type="protein sequence ID" value="CAG58180.1"/>
    <property type="molecule type" value="Genomic_DNA"/>
</dbReference>
<accession>Q6FWX0</accession>
<proteinExistence type="predicted"/>
<feature type="compositionally biased region" description="Basic and acidic residues" evidence="3">
    <location>
        <begin position="532"/>
        <end position="546"/>
    </location>
</feature>
<organism evidence="7 8">
    <name type="scientific">Candida glabrata (strain ATCC 2001 / BCRC 20586 / JCM 3761 / NBRC 0622 / NRRL Y-65 / CBS 138)</name>
    <name type="common">Yeast</name>
    <name type="synonym">Nakaseomyces glabratus</name>
    <dbReference type="NCBI Taxonomy" id="284593"/>
    <lineage>
        <taxon>Eukaryota</taxon>
        <taxon>Fungi</taxon>
        <taxon>Dikarya</taxon>
        <taxon>Ascomycota</taxon>
        <taxon>Saccharomycotina</taxon>
        <taxon>Saccharomycetes</taxon>
        <taxon>Saccharomycetales</taxon>
        <taxon>Saccharomycetaceae</taxon>
        <taxon>Nakaseomyces</taxon>
    </lineage>
</organism>
<keyword evidence="8" id="KW-1185">Reference proteome</keyword>
<dbReference type="InParanoid" id="Q6FWX0"/>
<dbReference type="eggNOG" id="KOG2520">
    <property type="taxonomic scope" value="Eukaryota"/>
</dbReference>
<dbReference type="KEGG" id="cgr:2886856"/>
<evidence type="ECO:0000259" key="4">
    <source>
        <dbReference type="SMART" id="SM00484"/>
    </source>
</evidence>
<keyword evidence="1" id="KW-0540">Nuclease</keyword>
<dbReference type="STRING" id="284593.Q6FWX0"/>
<dbReference type="GO" id="GO:0006281">
    <property type="term" value="P:DNA repair"/>
    <property type="evidence" value="ECO:0007669"/>
    <property type="project" value="EnsemblFungi"/>
</dbReference>
<evidence type="ECO:0000256" key="2">
    <source>
        <dbReference type="ARBA" id="ARBA00022801"/>
    </source>
</evidence>
<dbReference type="InterPro" id="IPR037316">
    <property type="entry name" value="Yen1_H3TH"/>
</dbReference>
<sequence length="648" mass="75673">MGVPAIWEFLKPYIKDRRKTLKGFVCQFRKENGRSPRIAIDGHNWLFECGFYHNDARAEPFSFTKDSHDDDTLYAKPYMNMIHKLKELSLLDVSFVIVFDGPLKPKFKRQKETLRSITGTADVDTYLTSYVDSYRSFQTERPEGMMKKYMSQYTLKKVQELLNLLKVNYTFAYGEGESHCAWLQISDHVDYVMSNDSDTLMFGATRVLRNLSKNLEDKSPSSRQGNNSTSSEAEYYITEVNLQEINQKYGLQLSSASLLFFSLIIGGDYNSGLSGLGKTKALTLMNLQSPNFVKRLMEIFHDIELDVALINSEYEKFQKEVYEYCQDNGRELFGRNYRILLSKENFRGWPEPYIVFHYIYPIIDKNVPSNFLTPDFFTSVEGSSLFRSLDFVELMSYLERHGLPSFCNFTTWYHKTIHEYFLLKQLKLFPDESVNSDLIKITEIKSDLDRSCMMDIKKYKVRYRTFIKTINEPVALESNELINENTGGLSPKKLSQRQVDVRHYPYYLWVPCDLVEEHNPLIIRYNQLQRQLEEKSPTKRSKSESPRKRKSVYKQNNTLDGFLSKHASPVKPTQHTIEPPVLLQKDTEVKRRLFVGDDSSNEENQTDPDTEDSLIIVEERDVSPRRTIEYLLSTSPLKRNYTSFSEKD</sequence>
<evidence type="ECO:0008006" key="9">
    <source>
        <dbReference type="Google" id="ProtNLM"/>
    </source>
</evidence>
<dbReference type="Gene3D" id="3.40.50.1010">
    <property type="entry name" value="5'-nuclease"/>
    <property type="match status" value="1"/>
</dbReference>
<dbReference type="CGD" id="CAL0127318">
    <property type="gene designation" value="CAGL0C02255g"/>
</dbReference>
<evidence type="ECO:0000313" key="8">
    <source>
        <dbReference type="Proteomes" id="UP000002428"/>
    </source>
</evidence>
<evidence type="ECO:0000256" key="3">
    <source>
        <dbReference type="SAM" id="MobiDB-lite"/>
    </source>
</evidence>
<feature type="domain" description="XPG N-terminal" evidence="5">
    <location>
        <begin position="1"/>
        <end position="122"/>
    </location>
</feature>
<keyword evidence="2" id="KW-0378">Hydrolase</keyword>
<dbReference type="InterPro" id="IPR006085">
    <property type="entry name" value="XPG_DNA_repair_N"/>
</dbReference>
<dbReference type="SUPFAM" id="SSF47807">
    <property type="entry name" value="5' to 3' exonuclease, C-terminal subdomain"/>
    <property type="match status" value="1"/>
</dbReference>
<feature type="region of interest" description="Disordered" evidence="3">
    <location>
        <begin position="532"/>
        <end position="582"/>
    </location>
</feature>
<dbReference type="GO" id="GO:0051908">
    <property type="term" value="F:double-stranded DNA 5'-3' DNA exonuclease activity"/>
    <property type="evidence" value="ECO:0007669"/>
    <property type="project" value="EnsemblFungi"/>
</dbReference>
<dbReference type="GO" id="GO:0005634">
    <property type="term" value="C:nucleus"/>
    <property type="evidence" value="ECO:0007669"/>
    <property type="project" value="EnsemblFungi"/>
</dbReference>
<name>Q6FWX0_CANGA</name>
<dbReference type="PANTHER" id="PTHR11081:SF72">
    <property type="entry name" value="HOLLIDAY JUNCTION RESOLVASE YEN1"/>
    <property type="match status" value="1"/>
</dbReference>
<dbReference type="OMA" id="IMHYFHP"/>
<dbReference type="InterPro" id="IPR036279">
    <property type="entry name" value="5-3_exonuclease_C_sf"/>
</dbReference>
<dbReference type="GO" id="GO:0008821">
    <property type="term" value="F:crossover junction DNA endonuclease activity"/>
    <property type="evidence" value="ECO:0007669"/>
    <property type="project" value="EnsemblFungi"/>
</dbReference>
<gene>
    <name evidence="6 7" type="ordered locus">CAGL0C02255g</name>
</gene>
<dbReference type="SUPFAM" id="SSF88723">
    <property type="entry name" value="PIN domain-like"/>
    <property type="match status" value="1"/>
</dbReference>
<dbReference type="HOGENOM" id="CLU_016401_0_0_1"/>
<dbReference type="PANTHER" id="PTHR11081">
    <property type="entry name" value="FLAP ENDONUCLEASE FAMILY MEMBER"/>
    <property type="match status" value="1"/>
</dbReference>
<dbReference type="GO" id="GO:0005737">
    <property type="term" value="C:cytoplasm"/>
    <property type="evidence" value="ECO:0007669"/>
    <property type="project" value="EnsemblFungi"/>
</dbReference>
<dbReference type="SMART" id="SM00485">
    <property type="entry name" value="XPGN"/>
    <property type="match status" value="1"/>
</dbReference>
<dbReference type="InterPro" id="IPR006086">
    <property type="entry name" value="XPG-I_dom"/>
</dbReference>
<evidence type="ECO:0000313" key="6">
    <source>
        <dbReference type="CGD" id="CAL0127318"/>
    </source>
</evidence>
<evidence type="ECO:0000259" key="5">
    <source>
        <dbReference type="SMART" id="SM00485"/>
    </source>
</evidence>
<dbReference type="FunCoup" id="Q6FWX0">
    <property type="interactions" value="106"/>
</dbReference>
<dbReference type="AlphaFoldDB" id="Q6FWX0"/>
<dbReference type="CDD" id="cd09906">
    <property type="entry name" value="H3TH_YEN1"/>
    <property type="match status" value="1"/>
</dbReference>
<dbReference type="VEuPathDB" id="FungiDB:CAGL0C02255g"/>
<evidence type="ECO:0000313" key="7">
    <source>
        <dbReference type="EMBL" id="CAG58180.1"/>
    </source>
</evidence>
<dbReference type="PRINTS" id="PR00853">
    <property type="entry name" value="XPGRADSUPER"/>
</dbReference>
<feature type="domain" description="XPG-I" evidence="4">
    <location>
        <begin position="163"/>
        <end position="247"/>
    </location>
</feature>
<reference evidence="7 8" key="1">
    <citation type="journal article" date="2004" name="Nature">
        <title>Genome evolution in yeasts.</title>
        <authorList>
            <consortium name="Genolevures"/>
            <person name="Dujon B."/>
            <person name="Sherman D."/>
            <person name="Fischer G."/>
            <person name="Durrens P."/>
            <person name="Casaregola S."/>
            <person name="Lafontaine I."/>
            <person name="de Montigny J."/>
            <person name="Marck C."/>
            <person name="Neuveglise C."/>
            <person name="Talla E."/>
            <person name="Goffard N."/>
            <person name="Frangeul L."/>
            <person name="Aigle M."/>
            <person name="Anthouard V."/>
            <person name="Babour A."/>
            <person name="Barbe V."/>
            <person name="Barnay S."/>
            <person name="Blanchin S."/>
            <person name="Beckerich J.M."/>
            <person name="Beyne E."/>
            <person name="Bleykasten C."/>
            <person name="Boisrame A."/>
            <person name="Boyer J."/>
            <person name="Cattolico L."/>
            <person name="Confanioleri F."/>
            <person name="de Daruvar A."/>
            <person name="Despons L."/>
            <person name="Fabre E."/>
            <person name="Fairhead C."/>
            <person name="Ferry-Dumazet H."/>
            <person name="Groppi A."/>
            <person name="Hantraye F."/>
            <person name="Hennequin C."/>
            <person name="Jauniaux N."/>
            <person name="Joyet P."/>
            <person name="Kachouri R."/>
            <person name="Kerrest A."/>
            <person name="Koszul R."/>
            <person name="Lemaire M."/>
            <person name="Lesur I."/>
            <person name="Ma L."/>
            <person name="Muller H."/>
            <person name="Nicaud J.M."/>
            <person name="Nikolski M."/>
            <person name="Oztas S."/>
            <person name="Ozier-Kalogeropoulos O."/>
            <person name="Pellenz S."/>
            <person name="Potier S."/>
            <person name="Richard G.F."/>
            <person name="Straub M.L."/>
            <person name="Suleau A."/>
            <person name="Swennene D."/>
            <person name="Tekaia F."/>
            <person name="Wesolowski-Louvel M."/>
            <person name="Westhof E."/>
            <person name="Wirth B."/>
            <person name="Zeniou-Meyer M."/>
            <person name="Zivanovic I."/>
            <person name="Bolotin-Fukuhara M."/>
            <person name="Thierry A."/>
            <person name="Bouchier C."/>
            <person name="Caudron B."/>
            <person name="Scarpelli C."/>
            <person name="Gaillardin C."/>
            <person name="Weissenbach J."/>
            <person name="Wincker P."/>
            <person name="Souciet J.L."/>
        </authorList>
    </citation>
    <scope>NUCLEOTIDE SEQUENCE [LARGE SCALE GENOMIC DNA]</scope>
    <source>
        <strain evidence="8">ATCC 2001 / BCRC 20586 / JCM 3761 / NBRC 0622 / NRRL Y-65 / CBS 138</strain>
    </source>
</reference>
<evidence type="ECO:0000256" key="1">
    <source>
        <dbReference type="ARBA" id="ARBA00022722"/>
    </source>
</evidence>
<protein>
    <recommendedName>
        <fullName evidence="9">XPG-I domain-containing protein</fullName>
    </recommendedName>
</protein>
<dbReference type="Pfam" id="PF00867">
    <property type="entry name" value="XPG_I"/>
    <property type="match status" value="1"/>
</dbReference>
<dbReference type="CDD" id="cd09870">
    <property type="entry name" value="PIN_YEN1"/>
    <property type="match status" value="1"/>
</dbReference>
<dbReference type="GO" id="GO:0017108">
    <property type="term" value="F:5'-flap endonuclease activity"/>
    <property type="evidence" value="ECO:0007669"/>
    <property type="project" value="TreeGrafter"/>
</dbReference>
<dbReference type="InterPro" id="IPR006084">
    <property type="entry name" value="XPG/Rad2"/>
</dbReference>
<dbReference type="Proteomes" id="UP000002428">
    <property type="component" value="Chromosome C"/>
</dbReference>
<dbReference type="SMART" id="SM00484">
    <property type="entry name" value="XPGI"/>
    <property type="match status" value="1"/>
</dbReference>